<accession>A0A444RZV8</accession>
<evidence type="ECO:0000256" key="1">
    <source>
        <dbReference type="ARBA" id="ARBA00022729"/>
    </source>
</evidence>
<dbReference type="Pfam" id="PF00734">
    <property type="entry name" value="CBM_1"/>
    <property type="match status" value="1"/>
</dbReference>
<dbReference type="InterPro" id="IPR011051">
    <property type="entry name" value="RmlC_Cupin_sf"/>
</dbReference>
<evidence type="ECO:0000259" key="4">
    <source>
        <dbReference type="PROSITE" id="PS51164"/>
    </source>
</evidence>
<dbReference type="EMBL" id="RSDZ01000047">
    <property type="protein sequence ID" value="RXG46609.1"/>
    <property type="molecule type" value="Genomic_DNA"/>
</dbReference>
<comment type="caution">
    <text evidence="5">The sequence shown here is derived from an EMBL/GenBank/DDBJ whole genome shotgun (WGS) entry which is preliminary data.</text>
</comment>
<evidence type="ECO:0000313" key="5">
    <source>
        <dbReference type="EMBL" id="RXG46609.1"/>
    </source>
</evidence>
<protein>
    <recommendedName>
        <fullName evidence="4">CBM1 domain-containing protein</fullName>
    </recommendedName>
</protein>
<dbReference type="SUPFAM" id="SSF51182">
    <property type="entry name" value="RmlC-like cupins"/>
    <property type="match status" value="1"/>
</dbReference>
<feature type="compositionally biased region" description="Pro residues" evidence="2">
    <location>
        <begin position="147"/>
        <end position="177"/>
    </location>
</feature>
<dbReference type="InterPro" id="IPR000254">
    <property type="entry name" value="CBD"/>
</dbReference>
<dbReference type="SMART" id="SM00236">
    <property type="entry name" value="fCBD"/>
    <property type="match status" value="1"/>
</dbReference>
<organism evidence="5 6">
    <name type="scientific">Verticillium dahliae</name>
    <name type="common">Verticillium wilt</name>
    <dbReference type="NCBI Taxonomy" id="27337"/>
    <lineage>
        <taxon>Eukaryota</taxon>
        <taxon>Fungi</taxon>
        <taxon>Dikarya</taxon>
        <taxon>Ascomycota</taxon>
        <taxon>Pezizomycotina</taxon>
        <taxon>Sordariomycetes</taxon>
        <taxon>Hypocreomycetidae</taxon>
        <taxon>Glomerellales</taxon>
        <taxon>Plectosphaerellaceae</taxon>
        <taxon>Verticillium</taxon>
    </lineage>
</organism>
<dbReference type="Proteomes" id="UP000288725">
    <property type="component" value="Chromosome 6"/>
</dbReference>
<dbReference type="AlphaFoldDB" id="A0A444RZV8"/>
<dbReference type="GO" id="GO:0005975">
    <property type="term" value="P:carbohydrate metabolic process"/>
    <property type="evidence" value="ECO:0007669"/>
    <property type="project" value="InterPro"/>
</dbReference>
<name>A0A444RZV8_VERDA</name>
<evidence type="ECO:0000256" key="2">
    <source>
        <dbReference type="SAM" id="MobiDB-lite"/>
    </source>
</evidence>
<dbReference type="GO" id="GO:0005576">
    <property type="term" value="C:extracellular region"/>
    <property type="evidence" value="ECO:0007669"/>
    <property type="project" value="InterPro"/>
</dbReference>
<dbReference type="GO" id="GO:0030248">
    <property type="term" value="F:cellulose binding"/>
    <property type="evidence" value="ECO:0007669"/>
    <property type="project" value="InterPro"/>
</dbReference>
<dbReference type="InterPro" id="IPR014710">
    <property type="entry name" value="RmlC-like_jellyroll"/>
</dbReference>
<evidence type="ECO:0000256" key="3">
    <source>
        <dbReference type="SAM" id="SignalP"/>
    </source>
</evidence>
<dbReference type="PROSITE" id="PS51164">
    <property type="entry name" value="CBM1_2"/>
    <property type="match status" value="1"/>
</dbReference>
<gene>
    <name evidence="5" type="ORF">VDGE_08138</name>
</gene>
<keyword evidence="1 3" id="KW-0732">Signal</keyword>
<feature type="chain" id="PRO_5019553749" description="CBM1 domain-containing protein" evidence="3">
    <location>
        <begin position="17"/>
        <end position="326"/>
    </location>
</feature>
<evidence type="ECO:0000313" key="6">
    <source>
        <dbReference type="Proteomes" id="UP000288725"/>
    </source>
</evidence>
<feature type="region of interest" description="Disordered" evidence="2">
    <location>
        <begin position="143"/>
        <end position="177"/>
    </location>
</feature>
<proteinExistence type="predicted"/>
<dbReference type="Gene3D" id="2.60.120.10">
    <property type="entry name" value="Jelly Rolls"/>
    <property type="match status" value="1"/>
</dbReference>
<feature type="domain" description="CBM1" evidence="4">
    <location>
        <begin position="183"/>
        <end position="223"/>
    </location>
</feature>
<reference evidence="5 6" key="1">
    <citation type="submission" date="2018-12" db="EMBL/GenBank/DDBJ databases">
        <title>Genome of Verticillium dahliae isolate Getta Getta.</title>
        <authorList>
            <person name="Gardiner D.M."/>
        </authorList>
    </citation>
    <scope>NUCLEOTIDE SEQUENCE [LARGE SCALE GENOMIC DNA]</scope>
    <source>
        <strain evidence="5 6">Getta Getta</strain>
    </source>
</reference>
<sequence length="326" mass="34507">MKPSLLLLAAASGVLGSLNCTTTGPLISYCCPNTNSESVKTSPVGALIMLGCAADRTNKNWYWNWNGLYTPYTTQLRDCYLGNMAFNDLKVLPDCIDDQFVLDYTRGRSGPLDACNPNCVSQNKFPPDVYYGDKQTGHNMAVDFPRPGAPPGPAPGPGPGPSPGVPPTIPPGVPPTVPPPGGSCAGLWGQCGGQGWNGAKCCSQGTCRAQNQCADAQHYPKHFPNMLKSYLPSHHEAFRRVLWTGLHSQLTTITVPEGGNMVEDIQSADQTITITTGSALAQVGSRNSPRQQALRAGDMLTVPAGAPCELVNTGPMPLGVLLVTSW</sequence>
<feature type="signal peptide" evidence="3">
    <location>
        <begin position="1"/>
        <end position="16"/>
    </location>
</feature>